<dbReference type="GO" id="GO:1990904">
    <property type="term" value="C:ribonucleoprotein complex"/>
    <property type="evidence" value="ECO:0007669"/>
    <property type="project" value="UniProtKB-KW"/>
</dbReference>
<dbReference type="InterPro" id="IPR022803">
    <property type="entry name" value="Ribosomal_uL5_dom_sf"/>
</dbReference>
<evidence type="ECO:0000259" key="8">
    <source>
        <dbReference type="Pfam" id="PF00673"/>
    </source>
</evidence>
<dbReference type="SUPFAM" id="SSF55282">
    <property type="entry name" value="RL5-like"/>
    <property type="match status" value="1"/>
</dbReference>
<dbReference type="Pfam" id="PF00281">
    <property type="entry name" value="Ribosomal_L5"/>
    <property type="match status" value="1"/>
</dbReference>
<evidence type="ECO:0000256" key="1">
    <source>
        <dbReference type="ARBA" id="ARBA00008553"/>
    </source>
</evidence>
<dbReference type="HAMAP" id="MF_01333_B">
    <property type="entry name" value="Ribosomal_uL5_B"/>
    <property type="match status" value="1"/>
</dbReference>
<keyword evidence="2 5" id="KW-0689">Ribosomal protein</keyword>
<evidence type="ECO:0000313" key="9">
    <source>
        <dbReference type="EMBL" id="AID67478.1"/>
    </source>
</evidence>
<keyword evidence="5" id="KW-0694">RNA-binding</keyword>
<dbReference type="GO" id="GO:0005840">
    <property type="term" value="C:ribosome"/>
    <property type="evidence" value="ECO:0007669"/>
    <property type="project" value="UniProtKB-KW"/>
</dbReference>
<evidence type="ECO:0000259" key="7">
    <source>
        <dbReference type="Pfam" id="PF00281"/>
    </source>
</evidence>
<dbReference type="AlphaFoldDB" id="A0A088CI78"/>
<dbReference type="PIRSF" id="PIRSF002161">
    <property type="entry name" value="Ribosomal_L5"/>
    <property type="match status" value="1"/>
</dbReference>
<protein>
    <recommendedName>
        <fullName evidence="4 5">Large ribosomal subunit protein uL5c</fullName>
    </recommendedName>
</protein>
<dbReference type="InterPro" id="IPR031309">
    <property type="entry name" value="Ribosomal_uL5_C"/>
</dbReference>
<evidence type="ECO:0000256" key="2">
    <source>
        <dbReference type="ARBA" id="ARBA00022980"/>
    </source>
</evidence>
<dbReference type="PANTHER" id="PTHR11994">
    <property type="entry name" value="60S RIBOSOMAL PROTEIN L11-RELATED"/>
    <property type="match status" value="1"/>
</dbReference>
<evidence type="ECO:0000256" key="6">
    <source>
        <dbReference type="RuleBase" id="RU003930"/>
    </source>
</evidence>
<evidence type="ECO:0000256" key="4">
    <source>
        <dbReference type="ARBA" id="ARBA00035210"/>
    </source>
</evidence>
<feature type="domain" description="Large ribosomal subunit protein uL5 C-terminal" evidence="8">
    <location>
        <begin position="86"/>
        <end position="179"/>
    </location>
</feature>
<gene>
    <name evidence="5 9" type="primary">rpl5</name>
</gene>
<sequence length="181" mass="20396">MTNATISSDYKQKIVSSFSSNPKFSNIHTIPTVEKIVVNQSTGDFAENTKFLEASIKDLENITGQKPVITRAKKPIAAFKIREEMPVGICVTLRGEKMYAFLDRLIHLSFPRIRDFQGLSKKHFDGYGNYTLGLTEQLLFPEIQFDKIQKLQGLEISIVTSAKNDDDAFLLLKSVGFPFIT</sequence>
<dbReference type="GO" id="GO:0006412">
    <property type="term" value="P:translation"/>
    <property type="evidence" value="ECO:0007669"/>
    <property type="project" value="UniProtKB-UniRule"/>
</dbReference>
<comment type="similarity">
    <text evidence="1 5 6">Belongs to the universal ribosomal protein uL5 family.</text>
</comment>
<dbReference type="GO" id="GO:0019843">
    <property type="term" value="F:rRNA binding"/>
    <property type="evidence" value="ECO:0007669"/>
    <property type="project" value="UniProtKB-UniRule"/>
</dbReference>
<dbReference type="InterPro" id="IPR031310">
    <property type="entry name" value="Ribosomal_uL5_N"/>
</dbReference>
<comment type="function">
    <text evidence="5">Binds 5S rRNA, forms part of the central protuberance of the 50S subunit.</text>
</comment>
<keyword evidence="9" id="KW-0150">Chloroplast</keyword>
<keyword evidence="9" id="KW-0934">Plastid</keyword>
<dbReference type="EMBL" id="KJ746597">
    <property type="protein sequence ID" value="AID67478.1"/>
    <property type="molecule type" value="Genomic_DNA"/>
</dbReference>
<keyword evidence="5" id="KW-0699">rRNA-binding</keyword>
<comment type="subunit">
    <text evidence="5">Part of the 50S ribosomal subunit; contacts the 5S rRNA.</text>
</comment>
<organism evidence="9">
    <name type="scientific">Prasinococcus sp. CCMP1194</name>
    <dbReference type="NCBI Taxonomy" id="110672"/>
    <lineage>
        <taxon>Eukaryota</taxon>
        <taxon>Viridiplantae</taxon>
        <taxon>Prasinodermophyta</taxon>
        <taxon>Palmophyllophyceae</taxon>
        <taxon>Prasinococcales</taxon>
        <taxon>Prasinococcaceae</taxon>
        <taxon>Prasinococcus</taxon>
    </lineage>
</organism>
<evidence type="ECO:0000256" key="5">
    <source>
        <dbReference type="HAMAP-Rule" id="MF_01333"/>
    </source>
</evidence>
<proteinExistence type="inferred from homology"/>
<name>A0A088CI78_9VIRI</name>
<dbReference type="InterPro" id="IPR002132">
    <property type="entry name" value="Ribosomal_uL5"/>
</dbReference>
<dbReference type="NCBIfam" id="NF000585">
    <property type="entry name" value="PRK00010.1"/>
    <property type="match status" value="1"/>
</dbReference>
<dbReference type="FunFam" id="3.30.1440.10:FF:000001">
    <property type="entry name" value="50S ribosomal protein L5"/>
    <property type="match status" value="1"/>
</dbReference>
<evidence type="ECO:0000256" key="3">
    <source>
        <dbReference type="ARBA" id="ARBA00023274"/>
    </source>
</evidence>
<geneLocation type="chloroplast" evidence="9"/>
<dbReference type="Pfam" id="PF00673">
    <property type="entry name" value="Ribosomal_L5_C"/>
    <property type="match status" value="1"/>
</dbReference>
<dbReference type="GO" id="GO:0009507">
    <property type="term" value="C:chloroplast"/>
    <property type="evidence" value="ECO:0007669"/>
    <property type="project" value="UniProtKB-SubCell"/>
</dbReference>
<dbReference type="GO" id="GO:0003735">
    <property type="term" value="F:structural constituent of ribosome"/>
    <property type="evidence" value="ECO:0007669"/>
    <property type="project" value="InterPro"/>
</dbReference>
<comment type="subcellular location">
    <subcellularLocation>
        <location evidence="5">Plastid</location>
        <location evidence="5">Chloroplast</location>
    </subcellularLocation>
</comment>
<accession>A0A088CI78</accession>
<dbReference type="InterPro" id="IPR020930">
    <property type="entry name" value="Ribosomal_uL5_bac-type"/>
</dbReference>
<keyword evidence="3 5" id="KW-0687">Ribonucleoprotein</keyword>
<dbReference type="Gene3D" id="3.30.1440.10">
    <property type="match status" value="1"/>
</dbReference>
<feature type="domain" description="Large ribosomal subunit protein uL5 N-terminal" evidence="7">
    <location>
        <begin position="26"/>
        <end position="82"/>
    </location>
</feature>
<reference evidence="9" key="1">
    <citation type="journal article" date="2014" name="BMC Genomics">
        <title>Six newly sequenced chloroplast genomes from prasinophyte green algae provide insights into the relationships among prasinophyte lineages and the diversity of streamlined genome architecture in picoplanktonic species.</title>
        <authorList>
            <person name="Lemieux C."/>
            <person name="Otis C."/>
            <person name="Turmel M."/>
        </authorList>
    </citation>
    <scope>NUCLEOTIDE SEQUENCE</scope>
</reference>